<dbReference type="PANTHER" id="PTHR23248:SF9">
    <property type="entry name" value="PHOSPHOLIPID SCRAMBLASE"/>
    <property type="match status" value="1"/>
</dbReference>
<reference evidence="3 4" key="1">
    <citation type="journal article" date="2021" name="Nat. Plants">
        <title>The Taxus genome provides insights into paclitaxel biosynthesis.</title>
        <authorList>
            <person name="Xiong X."/>
            <person name="Gou J."/>
            <person name="Liao Q."/>
            <person name="Li Y."/>
            <person name="Zhou Q."/>
            <person name="Bi G."/>
            <person name="Li C."/>
            <person name="Du R."/>
            <person name="Wang X."/>
            <person name="Sun T."/>
            <person name="Guo L."/>
            <person name="Liang H."/>
            <person name="Lu P."/>
            <person name="Wu Y."/>
            <person name="Zhang Z."/>
            <person name="Ro D.K."/>
            <person name="Shang Y."/>
            <person name="Huang S."/>
            <person name="Yan J."/>
        </authorList>
    </citation>
    <scope>NUCLEOTIDE SEQUENCE [LARGE SCALE GENOMIC DNA]</scope>
    <source>
        <strain evidence="3">Ta-2019</strain>
    </source>
</reference>
<gene>
    <name evidence="3" type="ORF">KI387_015992</name>
</gene>
<dbReference type="InterPro" id="IPR005552">
    <property type="entry name" value="Scramblase"/>
</dbReference>
<comment type="caution">
    <text evidence="3">The sequence shown here is derived from an EMBL/GenBank/DDBJ whole genome shotgun (WGS) entry which is preliminary data.</text>
</comment>
<proteinExistence type="inferred from homology"/>
<protein>
    <recommendedName>
        <fullName evidence="2">Phospholipid scramblase</fullName>
    </recommendedName>
</protein>
<dbReference type="Pfam" id="PF03803">
    <property type="entry name" value="Scramblase"/>
    <property type="match status" value="1"/>
</dbReference>
<keyword evidence="4" id="KW-1185">Reference proteome</keyword>
<evidence type="ECO:0000256" key="2">
    <source>
        <dbReference type="RuleBase" id="RU363116"/>
    </source>
</evidence>
<evidence type="ECO:0000313" key="3">
    <source>
        <dbReference type="EMBL" id="KAH9321353.1"/>
    </source>
</evidence>
<feature type="non-terminal residue" evidence="3">
    <location>
        <position position="58"/>
    </location>
</feature>
<accession>A0AA38GGS4</accession>
<dbReference type="EMBL" id="JAHRHJ020000003">
    <property type="protein sequence ID" value="KAH9321353.1"/>
    <property type="molecule type" value="Genomic_DNA"/>
</dbReference>
<dbReference type="Proteomes" id="UP000824469">
    <property type="component" value="Unassembled WGS sequence"/>
</dbReference>
<feature type="non-terminal residue" evidence="3">
    <location>
        <position position="1"/>
    </location>
</feature>
<name>A0AA38GGS4_TAXCH</name>
<evidence type="ECO:0000256" key="1">
    <source>
        <dbReference type="ARBA" id="ARBA00005350"/>
    </source>
</evidence>
<evidence type="ECO:0000313" key="4">
    <source>
        <dbReference type="Proteomes" id="UP000824469"/>
    </source>
</evidence>
<dbReference type="AlphaFoldDB" id="A0AA38GGS4"/>
<organism evidence="3 4">
    <name type="scientific">Taxus chinensis</name>
    <name type="common">Chinese yew</name>
    <name type="synonym">Taxus wallichiana var. chinensis</name>
    <dbReference type="NCBI Taxonomy" id="29808"/>
    <lineage>
        <taxon>Eukaryota</taxon>
        <taxon>Viridiplantae</taxon>
        <taxon>Streptophyta</taxon>
        <taxon>Embryophyta</taxon>
        <taxon>Tracheophyta</taxon>
        <taxon>Spermatophyta</taxon>
        <taxon>Pinopsida</taxon>
        <taxon>Pinidae</taxon>
        <taxon>Conifers II</taxon>
        <taxon>Cupressales</taxon>
        <taxon>Taxaceae</taxon>
        <taxon>Taxus</taxon>
    </lineage>
</organism>
<dbReference type="GO" id="GO:0005886">
    <property type="term" value="C:plasma membrane"/>
    <property type="evidence" value="ECO:0007669"/>
    <property type="project" value="TreeGrafter"/>
</dbReference>
<sequence>VKIAPLLARANLLITRDVEWANLVFSFEQESRYAIVDPSYSQTPVGFIREQSNVLMRQ</sequence>
<dbReference type="PANTHER" id="PTHR23248">
    <property type="entry name" value="PHOSPHOLIPID SCRAMBLASE-RELATED"/>
    <property type="match status" value="1"/>
</dbReference>
<comment type="similarity">
    <text evidence="1 2">Belongs to the phospholipid scramblase family.</text>
</comment>
<dbReference type="GO" id="GO:0017128">
    <property type="term" value="F:phospholipid scramblase activity"/>
    <property type="evidence" value="ECO:0007669"/>
    <property type="project" value="InterPro"/>
</dbReference>